<evidence type="ECO:0000313" key="5">
    <source>
        <dbReference type="Proteomes" id="UP000220669"/>
    </source>
</evidence>
<dbReference type="InterPro" id="IPR004716">
    <property type="entry name" value="PTS_IIA_glucitol/sorbitol-sp"/>
</dbReference>
<dbReference type="PANTHER" id="PTHR40398">
    <property type="entry name" value="PTS SYSTEM GLUCITOL/SORBITOL-SPECIFIC EIIA COMPONENT"/>
    <property type="match status" value="1"/>
</dbReference>
<name>A0A2A7SKW5_9ENTE</name>
<sequence length="117" mass="12999">MIHATIKEIGAKAVSDQEPILILFDQTATSALRNYSIIQEISSKEAFQLKKGGMISFDQQEYTIDYVGTMANENLTSVGHVTLIFESHTEDSGIANGIYLSPHQLPELHVGTEIKYR</sequence>
<dbReference type="Pfam" id="PF03829">
    <property type="entry name" value="PTSIIA_gutA"/>
    <property type="match status" value="1"/>
</dbReference>
<dbReference type="STRING" id="53345.LIU_03995"/>
<comment type="caution">
    <text evidence="1">Lacks conserved residue(s) required for the propagation of feature annotation.</text>
</comment>
<protein>
    <submittedName>
        <fullName evidence="4">Glucitol/sorbitol phosphotransferase system, enzyme IIA</fullName>
    </submittedName>
    <submittedName>
        <fullName evidence="2">PTS sorbitol transporter subunit IIA</fullName>
    </submittedName>
    <submittedName>
        <fullName evidence="3">PTS system glucitol/sorbitol-specific transporter subunit IIA</fullName>
    </submittedName>
</protein>
<gene>
    <name evidence="2" type="ORF">CRM96_02360</name>
    <name evidence="3" type="ORF">EA71_00544</name>
    <name evidence="4" type="ORF">NCTC8129_01544</name>
</gene>
<accession>A0A2A7SKW5</accession>
<dbReference type="EMBL" id="UGIF01000002">
    <property type="protein sequence ID" value="STP29348.1"/>
    <property type="molecule type" value="Genomic_DNA"/>
</dbReference>
<evidence type="ECO:0000313" key="6">
    <source>
        <dbReference type="Proteomes" id="UP000252797"/>
    </source>
</evidence>
<dbReference type="InterPro" id="IPR036665">
    <property type="entry name" value="PTS_IIA_glucitol/sorbitol_sf"/>
</dbReference>
<dbReference type="PANTHER" id="PTHR40398:SF1">
    <property type="entry name" value="PTS SYSTEM GLUCITOL_SORBITOL-SPECIFIC EIIA COMPONENT"/>
    <property type="match status" value="1"/>
</dbReference>
<keyword evidence="4" id="KW-0808">Transferase</keyword>
<dbReference type="RefSeq" id="WP_005879320.1">
    <property type="nucleotide sequence ID" value="NZ_CABGIQ010000006.1"/>
</dbReference>
<evidence type="ECO:0000313" key="3">
    <source>
        <dbReference type="EMBL" id="RCA12337.1"/>
    </source>
</evidence>
<reference evidence="3 6" key="1">
    <citation type="submission" date="2015-06" db="EMBL/GenBank/DDBJ databases">
        <title>The Genome Sequence of Enterococcus durans 4EA1.</title>
        <authorList>
            <consortium name="The Broad Institute Genomics Platform"/>
            <consortium name="The Broad Institute Genome Sequencing Center for Infectious Disease"/>
            <person name="Earl A.M."/>
            <person name="Van Tyne D."/>
            <person name="Lebreton F."/>
            <person name="Saavedra J.T."/>
            <person name="Gilmore M.S."/>
            <person name="Manson Mcguire A."/>
            <person name="Clock S."/>
            <person name="Crupain M."/>
            <person name="Rangan U."/>
            <person name="Young S."/>
            <person name="Abouelleil A."/>
            <person name="Cao P."/>
            <person name="Chapman S.B."/>
            <person name="Griggs A."/>
            <person name="Priest M."/>
            <person name="Shea T."/>
            <person name="Wortman J."/>
            <person name="Nusbaum C."/>
            <person name="Birren B."/>
        </authorList>
    </citation>
    <scope>NUCLEOTIDE SEQUENCE [LARGE SCALE GENOMIC DNA]</scope>
    <source>
        <strain evidence="3 6">4EA1</strain>
    </source>
</reference>
<dbReference type="GO" id="GO:0008982">
    <property type="term" value="F:protein-N(PI)-phosphohistidine-sugar phosphotransferase activity"/>
    <property type="evidence" value="ECO:0007669"/>
    <property type="project" value="InterPro"/>
</dbReference>
<reference evidence="4 7" key="3">
    <citation type="submission" date="2018-06" db="EMBL/GenBank/DDBJ databases">
        <authorList>
            <consortium name="Pathogen Informatics"/>
            <person name="Doyle S."/>
        </authorList>
    </citation>
    <scope>NUCLEOTIDE SEQUENCE [LARGE SCALE GENOMIC DNA]</scope>
    <source>
        <strain evidence="4 7">NCTC8129</strain>
    </source>
</reference>
<dbReference type="GeneID" id="56743176"/>
<dbReference type="Gene3D" id="2.40.33.40">
    <property type="entry name" value="Phosphotransferase system, glucitol/sorbitol-specific IIA component"/>
    <property type="match status" value="1"/>
</dbReference>
<dbReference type="EMBL" id="LEPB01000001">
    <property type="protein sequence ID" value="RCA12337.1"/>
    <property type="molecule type" value="Genomic_DNA"/>
</dbReference>
<dbReference type="OrthoDB" id="7065254at2"/>
<dbReference type="SUPFAM" id="SSF141530">
    <property type="entry name" value="PTSIIA/GutA-like"/>
    <property type="match status" value="1"/>
</dbReference>
<dbReference type="EMBL" id="PDEB01000004">
    <property type="protein sequence ID" value="PEH43930.1"/>
    <property type="molecule type" value="Genomic_DNA"/>
</dbReference>
<dbReference type="GO" id="GO:0009401">
    <property type="term" value="P:phosphoenolpyruvate-dependent sugar phosphotransferase system"/>
    <property type="evidence" value="ECO:0007669"/>
    <property type="project" value="InterPro"/>
</dbReference>
<dbReference type="Proteomes" id="UP000254070">
    <property type="component" value="Unassembled WGS sequence"/>
</dbReference>
<dbReference type="AlphaFoldDB" id="A0A2A7SKW5"/>
<evidence type="ECO:0000313" key="7">
    <source>
        <dbReference type="Proteomes" id="UP000254070"/>
    </source>
</evidence>
<dbReference type="KEGG" id="edu:LIU_03995"/>
<evidence type="ECO:0000313" key="4">
    <source>
        <dbReference type="EMBL" id="STP29348.1"/>
    </source>
</evidence>
<dbReference type="GO" id="GO:0016301">
    <property type="term" value="F:kinase activity"/>
    <property type="evidence" value="ECO:0007669"/>
    <property type="project" value="TreeGrafter"/>
</dbReference>
<dbReference type="GO" id="GO:0005737">
    <property type="term" value="C:cytoplasm"/>
    <property type="evidence" value="ECO:0007669"/>
    <property type="project" value="InterPro"/>
</dbReference>
<dbReference type="Proteomes" id="UP000220669">
    <property type="component" value="Unassembled WGS sequence"/>
</dbReference>
<dbReference type="Proteomes" id="UP000252797">
    <property type="component" value="Unassembled WGS sequence"/>
</dbReference>
<evidence type="ECO:0000313" key="2">
    <source>
        <dbReference type="EMBL" id="PEH43930.1"/>
    </source>
</evidence>
<proteinExistence type="predicted"/>
<reference evidence="2 5" key="2">
    <citation type="submission" date="2017-09" db="EMBL/GenBank/DDBJ databases">
        <title>FDA dAtabase for Regulatory Grade micrObial Sequences (FDA-ARGOS): Supporting development and validation of Infectious Disease Dx tests.</title>
        <authorList>
            <person name="Minogue T."/>
            <person name="Wolcott M."/>
            <person name="Wasieloski L."/>
            <person name="Aguilar W."/>
            <person name="Moore D."/>
            <person name="Tallon L.J."/>
            <person name="Sadzewicz L."/>
            <person name="Ott S."/>
            <person name="Zhao X."/>
            <person name="Nagaraj S."/>
            <person name="Vavikolanu K."/>
            <person name="Aluvathingal J."/>
            <person name="Nadendla S."/>
            <person name="Sichtig H."/>
        </authorList>
    </citation>
    <scope>NUCLEOTIDE SEQUENCE [LARGE SCALE GENOMIC DNA]</scope>
    <source>
        <strain evidence="2 5">FDAARGOS_396</strain>
    </source>
</reference>
<dbReference type="PROSITE" id="PS51097">
    <property type="entry name" value="PTS_EIIA_TYPE_5"/>
    <property type="match status" value="1"/>
</dbReference>
<organism evidence="3 6">
    <name type="scientific">Enterococcus durans</name>
    <dbReference type="NCBI Taxonomy" id="53345"/>
    <lineage>
        <taxon>Bacteria</taxon>
        <taxon>Bacillati</taxon>
        <taxon>Bacillota</taxon>
        <taxon>Bacilli</taxon>
        <taxon>Lactobacillales</taxon>
        <taxon>Enterococcaceae</taxon>
        <taxon>Enterococcus</taxon>
    </lineage>
</organism>
<evidence type="ECO:0000256" key="1">
    <source>
        <dbReference type="PROSITE-ProRule" id="PRU00420"/>
    </source>
</evidence>